<organism evidence="3 4">
    <name type="scientific">Weissella fermenti</name>
    <dbReference type="NCBI Taxonomy" id="2987699"/>
    <lineage>
        <taxon>Bacteria</taxon>
        <taxon>Bacillati</taxon>
        <taxon>Bacillota</taxon>
        <taxon>Bacilli</taxon>
        <taxon>Lactobacillales</taxon>
        <taxon>Lactobacillaceae</taxon>
        <taxon>Weissella</taxon>
    </lineage>
</organism>
<sequence length="361" mass="36969">MNKKNKKMLLVTIASLSMLGATVATQTDPVAASPYLPDQGLETVRNSKQIVINLVDAAGKTVTWTKADGTNGGSSIEYYQDGDVPGLTAIDLPDGLVAQLALSPDQGRIYKVSDGKFYVDASKISSSVGHFTLNVTEGSDAETDDVSSSEPAEPTEPTEPTKPVEPTEPEYVTPEAVVPNEPVVAPAAPHSGALVPDQAPSVSSEATIAPTVSATPQTSSITKPVLTKAVNSVSVEPSVIATVASATSVAPVITKVASATAMPVVTTPIAKTVNAVVQASVPTAVTPDSVAQSASEPEGKTPTQAQAVKSADLISSIGDLPKASVWTDKARTFSAVSIGMSMLAAGAQLLMTKLGFIKSFL</sequence>
<gene>
    <name evidence="3" type="ORF">OIT47_010510</name>
</gene>
<feature type="region of interest" description="Disordered" evidence="1">
    <location>
        <begin position="137"/>
        <end position="168"/>
    </location>
</feature>
<feature type="chain" id="PRO_5047412843" evidence="2">
    <location>
        <begin position="27"/>
        <end position="361"/>
    </location>
</feature>
<proteinExistence type="predicted"/>
<keyword evidence="2" id="KW-0732">Signal</keyword>
<evidence type="ECO:0000256" key="1">
    <source>
        <dbReference type="SAM" id="MobiDB-lite"/>
    </source>
</evidence>
<protein>
    <submittedName>
        <fullName evidence="3">Uncharacterized protein</fullName>
    </submittedName>
</protein>
<name>A0ABT6D5A5_9LACO</name>
<accession>A0ABT6D5A5</accession>
<evidence type="ECO:0000256" key="2">
    <source>
        <dbReference type="SAM" id="SignalP"/>
    </source>
</evidence>
<reference evidence="3" key="1">
    <citation type="submission" date="2023-03" db="EMBL/GenBank/DDBJ databases">
        <title>Comparative genomics of Weissella fermenti BK2, and weissella type species.</title>
        <authorList>
            <person name="Lee J.K."/>
            <person name="Baek J.H."/>
            <person name="Kim J.M."/>
            <person name="Choi D.G."/>
            <person name="Jeon C.O."/>
        </authorList>
    </citation>
    <scope>NUCLEOTIDE SEQUENCE</scope>
    <source>
        <strain evidence="3">BK2</strain>
    </source>
</reference>
<evidence type="ECO:0000313" key="4">
    <source>
        <dbReference type="Proteomes" id="UP001146336"/>
    </source>
</evidence>
<evidence type="ECO:0000313" key="3">
    <source>
        <dbReference type="EMBL" id="MDF9300700.1"/>
    </source>
</evidence>
<feature type="signal peptide" evidence="2">
    <location>
        <begin position="1"/>
        <end position="26"/>
    </location>
</feature>
<feature type="region of interest" description="Disordered" evidence="1">
    <location>
        <begin position="183"/>
        <end position="202"/>
    </location>
</feature>
<keyword evidence="4" id="KW-1185">Reference proteome</keyword>
<dbReference type="EMBL" id="JAOZFC020000003">
    <property type="protein sequence ID" value="MDF9300700.1"/>
    <property type="molecule type" value="Genomic_DNA"/>
</dbReference>
<dbReference type="Proteomes" id="UP001146336">
    <property type="component" value="Unassembled WGS sequence"/>
</dbReference>
<comment type="caution">
    <text evidence="3">The sequence shown here is derived from an EMBL/GenBank/DDBJ whole genome shotgun (WGS) entry which is preliminary data.</text>
</comment>
<dbReference type="RefSeq" id="WP_199404464.1">
    <property type="nucleotide sequence ID" value="NZ_JAOZFC020000003.1"/>
</dbReference>